<sequence length="86" mass="9115">MGMLLGHNQVENPGDTVRIQGADAVTIADESAAPVTTPWNSGIGIVLPISYVLEAVNQSTLMMARQVELDAHEKRIRASDSQVGGD</sequence>
<reference evidence="1" key="1">
    <citation type="submission" date="2016-10" db="EMBL/GenBank/DDBJ databases">
        <title>Sequence of Gallionella enrichment culture.</title>
        <authorList>
            <person name="Poehlein A."/>
            <person name="Muehling M."/>
            <person name="Daniel R."/>
        </authorList>
    </citation>
    <scope>NUCLEOTIDE SEQUENCE</scope>
</reference>
<name>A0A1J5PHQ9_9ZZZZ</name>
<comment type="caution">
    <text evidence="1">The sequence shown here is derived from an EMBL/GenBank/DDBJ whole genome shotgun (WGS) entry which is preliminary data.</text>
</comment>
<organism evidence="1">
    <name type="scientific">mine drainage metagenome</name>
    <dbReference type="NCBI Taxonomy" id="410659"/>
    <lineage>
        <taxon>unclassified sequences</taxon>
        <taxon>metagenomes</taxon>
        <taxon>ecological metagenomes</taxon>
    </lineage>
</organism>
<accession>A0A1J5PHQ9</accession>
<evidence type="ECO:0000313" key="1">
    <source>
        <dbReference type="EMBL" id="OIQ63093.1"/>
    </source>
</evidence>
<gene>
    <name evidence="1" type="ORF">GALL_553690</name>
</gene>
<proteinExistence type="predicted"/>
<dbReference type="AlphaFoldDB" id="A0A1J5PHQ9"/>
<protein>
    <submittedName>
        <fullName evidence="1">Uncharacterized protein</fullName>
    </submittedName>
</protein>
<dbReference type="EMBL" id="MLJW01009318">
    <property type="protein sequence ID" value="OIQ63093.1"/>
    <property type="molecule type" value="Genomic_DNA"/>
</dbReference>